<keyword evidence="2" id="KW-0677">Repeat</keyword>
<name>A0ABY9WSI9_9BACT</name>
<keyword evidence="8" id="KW-1185">Reference proteome</keyword>
<dbReference type="SUPFAM" id="SSF51556">
    <property type="entry name" value="Metallo-dependent hydrolases"/>
    <property type="match status" value="1"/>
</dbReference>
<dbReference type="PANTHER" id="PTHR43794:SF11">
    <property type="entry name" value="AMIDOHYDROLASE-RELATED DOMAIN-CONTAINING PROTEIN"/>
    <property type="match status" value="1"/>
</dbReference>
<dbReference type="Pfam" id="PF01979">
    <property type="entry name" value="Amidohydro_1"/>
    <property type="match status" value="1"/>
</dbReference>
<accession>A0ABY9WSI9</accession>
<protein>
    <submittedName>
        <fullName evidence="7">DUF4215 domain-containing protein</fullName>
    </submittedName>
</protein>
<dbReference type="SUPFAM" id="SSF51338">
    <property type="entry name" value="Composite domain of metallo-dependent hydrolases"/>
    <property type="match status" value="1"/>
</dbReference>
<dbReference type="InterPro" id="IPR050287">
    <property type="entry name" value="MTA/SAH_deaminase"/>
</dbReference>
<evidence type="ECO:0000313" key="8">
    <source>
        <dbReference type="Proteomes" id="UP001611383"/>
    </source>
</evidence>
<sequence>MTEPTAQSNPQPPRDCMRNNPRHLLALLSTGLLLLTACPGSDPVCGDGRVEGKEQCDDGNTADGDSCSSQCTPVAGVCGNGSVEVGEACDDGNSKNGDGCQNDCSITPPGQEILHECGNGIREIGEACDDGNKNDSDECTNSCALPPSPVEQCPGAASLPQPEAGATCQVIPPEGTANGARLYMGVVLMDGKTLSGGQVLVNAEGTITCAACDCSGEAEAAGAVRISCPAGVISPGLINANDRLSVQLTPEAGSDERYEHRYDWDRGNDGHTPLTAARDTSDDNVLHWAELRQVMAGTTSLAGSGGRKGLLRELAAAPWSTSFSQEGLREPSLSFERAPLGDSSGKELTNGCGYPTIKTPDDIPALSAYLANVAEGIEESAYNEFRCLSGQGEDSQDLLTSHTAILHGMALTAAEISKLAERGTSLVWSPRANVSLYGDTSMVTAYKQLGVNIALGTHRLQLGSMNLLRELQCADYLNQAHYSQAFTDEELWRMVTANAADATETWEKVGRIAKGKVADLAIYKLNSFTKSPHRAVIAAHPEDVVLTVRGGKPLYGDKAVVAALTAGAAKACEEIPVCGTAKAACVESETGKTFASLKETNKSSYALFFCADSQPTNEPTCEPQRNASTPAASVNGSTVYTGMRRLTDYDGDGIANAQDNCPIIFNPIRPMDNGKQADTDNDGLGDACDPCPLDAGSTTCTAANPADEDGDGILMPADNCPGVANPDQTDTDKDGRGDVCDACLTADPDDVLCPVTIYDLKKPVEGKYPFRAYTVTIPSAIVTAVTGGTNPSYFIQVDDETRAKGGVDWSGLYVYSSNITPKVGNRIRIENAVLKQFYGQLELVSAFITVLDDDLIHEVPAPVSVTPDEVVTGGSRAEALEGVLVQLTDVVVTKQDAAYGEFFVNTKGSSTDGVYVDDFLFKVSPLPAVGTEFHRVRGVLTWRNSNSKVEPRNADDLLGPPPALVGFGPEGLFTRVDPSCAPAGCTTLGGLLSVSVASPYAEDIEVTVTSSNSGALEVANGGKVVIPKGQTSAAVKFISKAQAASVKLTAKFGTVSLENTVRVLATSELPALETLTPDPLVTKLGLNVTVTATLDIPAPAGTTLEVVVMPAELGTVEPSTVEVGTDATVVTFTFMPNPAASVPASGSITARVSGSSIEKTAEVRLTDNFPALSGLTPPTATVVQGTTQTFTVTLDKVAEGDLTVKLAAAPNSAGALFGTVPSTVVVPKGSDSASFIFTADAAGYGEGTVTASIGTQKVTANVSVLLPYPKLASISPTNPRVVPGATQEFTVSLDKKAEAGGATVAVSLTPATGLGSLSSATVFIAEGQTSGKVTFTATSNTEGASGAFVATYDGTTLSTPVTVSSTRKGLVINEVDYDMPGAGDSEEFVEIYNSSSAPISLADMVLVFVNGSGFAEYHRAELAPLGELGAGEYLVVGSAKLIAKVPASPTVKTLAIKSSSGAETDIIQNGSPDAVAIYNKATDSIVDSLAYEGDMSECTIKETTTKFDLLEGTTSTTNKLEDSSSAGSLSRTPNAQDSDSNVDDFKLTAAPTPGAPTAP</sequence>
<feature type="domain" description="LTD" evidence="6">
    <location>
        <begin position="1359"/>
        <end position="1493"/>
    </location>
</feature>
<feature type="compositionally biased region" description="Polar residues" evidence="5">
    <location>
        <begin position="1516"/>
        <end position="1539"/>
    </location>
</feature>
<dbReference type="InterPro" id="IPR011936">
    <property type="entry name" value="Myxo_disulph_rpt"/>
</dbReference>
<organism evidence="7 8">
    <name type="scientific">Archangium minus</name>
    <dbReference type="NCBI Taxonomy" id="83450"/>
    <lineage>
        <taxon>Bacteria</taxon>
        <taxon>Pseudomonadati</taxon>
        <taxon>Myxococcota</taxon>
        <taxon>Myxococcia</taxon>
        <taxon>Myxococcales</taxon>
        <taxon>Cystobacterineae</taxon>
        <taxon>Archangiaceae</taxon>
        <taxon>Archangium</taxon>
    </lineage>
</organism>
<feature type="region of interest" description="Disordered" evidence="5">
    <location>
        <begin position="1516"/>
        <end position="1559"/>
    </location>
</feature>
<evidence type="ECO:0000313" key="7">
    <source>
        <dbReference type="EMBL" id="WNG43971.1"/>
    </source>
</evidence>
<gene>
    <name evidence="7" type="ORF">F0U60_07595</name>
</gene>
<dbReference type="SUPFAM" id="SSF103647">
    <property type="entry name" value="TSP type-3 repeat"/>
    <property type="match status" value="1"/>
</dbReference>
<evidence type="ECO:0000256" key="1">
    <source>
        <dbReference type="ARBA" id="ARBA00022729"/>
    </source>
</evidence>
<reference evidence="7 8" key="1">
    <citation type="submission" date="2019-08" db="EMBL/GenBank/DDBJ databases">
        <title>Archangium and Cystobacter genomes.</title>
        <authorList>
            <person name="Chen I.-C.K."/>
            <person name="Wielgoss S."/>
        </authorList>
    </citation>
    <scope>NUCLEOTIDE SEQUENCE [LARGE SCALE GENOMIC DNA]</scope>
    <source>
        <strain evidence="7 8">Cbm 6</strain>
    </source>
</reference>
<dbReference type="InterPro" id="IPR032466">
    <property type="entry name" value="Metal_Hydrolase"/>
</dbReference>
<dbReference type="InterPro" id="IPR036415">
    <property type="entry name" value="Lamin_tail_dom_sf"/>
</dbReference>
<dbReference type="NCBIfam" id="TIGR02232">
    <property type="entry name" value="myxo_disulf_rpt"/>
    <property type="match status" value="3"/>
</dbReference>
<evidence type="ECO:0000256" key="4">
    <source>
        <dbReference type="ARBA" id="ARBA00023157"/>
    </source>
</evidence>
<keyword evidence="4" id="KW-1015">Disulfide bond</keyword>
<dbReference type="InterPro" id="IPR011059">
    <property type="entry name" value="Metal-dep_hydrolase_composite"/>
</dbReference>
<dbReference type="Gene3D" id="4.10.1080.10">
    <property type="entry name" value="TSP type-3 repeat"/>
    <property type="match status" value="1"/>
</dbReference>
<dbReference type="Pfam" id="PF13948">
    <property type="entry name" value="DUF4215"/>
    <property type="match status" value="1"/>
</dbReference>
<dbReference type="PROSITE" id="PS51841">
    <property type="entry name" value="LTD"/>
    <property type="match status" value="1"/>
</dbReference>
<dbReference type="InterPro" id="IPR006680">
    <property type="entry name" value="Amidohydro-rel"/>
</dbReference>
<proteinExistence type="predicted"/>
<dbReference type="Proteomes" id="UP001611383">
    <property type="component" value="Chromosome"/>
</dbReference>
<dbReference type="PANTHER" id="PTHR43794">
    <property type="entry name" value="AMINOHYDROLASE SSNA-RELATED"/>
    <property type="match status" value="1"/>
</dbReference>
<evidence type="ECO:0000256" key="2">
    <source>
        <dbReference type="ARBA" id="ARBA00022737"/>
    </source>
</evidence>
<dbReference type="SUPFAM" id="SSF74853">
    <property type="entry name" value="Lamin A/C globular tail domain"/>
    <property type="match status" value="1"/>
</dbReference>
<keyword evidence="1" id="KW-0732">Signal</keyword>
<dbReference type="InterPro" id="IPR001322">
    <property type="entry name" value="Lamin_tail_dom"/>
</dbReference>
<evidence type="ECO:0000259" key="6">
    <source>
        <dbReference type="PROSITE" id="PS51841"/>
    </source>
</evidence>
<dbReference type="Pfam" id="PF00932">
    <property type="entry name" value="LTD"/>
    <property type="match status" value="1"/>
</dbReference>
<keyword evidence="3" id="KW-0378">Hydrolase</keyword>
<evidence type="ECO:0000256" key="3">
    <source>
        <dbReference type="ARBA" id="ARBA00022801"/>
    </source>
</evidence>
<dbReference type="RefSeq" id="WP_395815888.1">
    <property type="nucleotide sequence ID" value="NZ_CP043494.1"/>
</dbReference>
<dbReference type="EMBL" id="CP043494">
    <property type="protein sequence ID" value="WNG43971.1"/>
    <property type="molecule type" value="Genomic_DNA"/>
</dbReference>
<dbReference type="InterPro" id="IPR028974">
    <property type="entry name" value="TSP_type-3_rpt"/>
</dbReference>
<dbReference type="Gene3D" id="3.20.20.140">
    <property type="entry name" value="Metal-dependent hydrolases"/>
    <property type="match status" value="1"/>
</dbReference>
<evidence type="ECO:0000256" key="5">
    <source>
        <dbReference type="SAM" id="MobiDB-lite"/>
    </source>
</evidence>